<dbReference type="AlphaFoldDB" id="A0AAP0NIS5"/>
<keyword evidence="2" id="KW-1185">Reference proteome</keyword>
<accession>A0AAP0NIS5</accession>
<name>A0AAP0NIS5_9MAGN</name>
<reference evidence="1 2" key="1">
    <citation type="submission" date="2024-01" db="EMBL/GenBank/DDBJ databases">
        <title>Genome assemblies of Stephania.</title>
        <authorList>
            <person name="Yang L."/>
        </authorList>
    </citation>
    <scope>NUCLEOTIDE SEQUENCE [LARGE SCALE GENOMIC DNA]</scope>
    <source>
        <strain evidence="1">QJT</strain>
        <tissue evidence="1">Leaf</tissue>
    </source>
</reference>
<evidence type="ECO:0000313" key="1">
    <source>
        <dbReference type="EMBL" id="KAK9108848.1"/>
    </source>
</evidence>
<dbReference type="PANTHER" id="PTHR31060">
    <property type="entry name" value="OSJNBA0011J08.25 PROTEIN-RELATED"/>
    <property type="match status" value="1"/>
</dbReference>
<protein>
    <submittedName>
        <fullName evidence="1">Uncharacterized protein</fullName>
    </submittedName>
</protein>
<dbReference type="Proteomes" id="UP001417504">
    <property type="component" value="Unassembled WGS sequence"/>
</dbReference>
<sequence>MNLVKNWLPFLIVCKDKVVLDKESDKLLYPDLEQAFLKIISTLPISDSKDFLKQCLISFSTDKLMDCPHLVSTLKTWFLRAIHPPEALAPPCTTTLA</sequence>
<proteinExistence type="predicted"/>
<organism evidence="1 2">
    <name type="scientific">Stephania japonica</name>
    <dbReference type="NCBI Taxonomy" id="461633"/>
    <lineage>
        <taxon>Eukaryota</taxon>
        <taxon>Viridiplantae</taxon>
        <taxon>Streptophyta</taxon>
        <taxon>Embryophyta</taxon>
        <taxon>Tracheophyta</taxon>
        <taxon>Spermatophyta</taxon>
        <taxon>Magnoliopsida</taxon>
        <taxon>Ranunculales</taxon>
        <taxon>Menispermaceae</taxon>
        <taxon>Menispermoideae</taxon>
        <taxon>Cissampelideae</taxon>
        <taxon>Stephania</taxon>
    </lineage>
</organism>
<gene>
    <name evidence="1" type="ORF">Sjap_016908</name>
</gene>
<dbReference type="InterPro" id="IPR038920">
    <property type="entry name" value="At3g05675-like"/>
</dbReference>
<comment type="caution">
    <text evidence="1">The sequence shown here is derived from an EMBL/GenBank/DDBJ whole genome shotgun (WGS) entry which is preliminary data.</text>
</comment>
<dbReference type="PANTHER" id="PTHR31060:SF6">
    <property type="entry name" value="EXPRESSED PROTEIN"/>
    <property type="match status" value="1"/>
</dbReference>
<dbReference type="EMBL" id="JBBNAE010000007">
    <property type="protein sequence ID" value="KAK9108848.1"/>
    <property type="molecule type" value="Genomic_DNA"/>
</dbReference>
<evidence type="ECO:0000313" key="2">
    <source>
        <dbReference type="Proteomes" id="UP001417504"/>
    </source>
</evidence>